<sequence length="319" mass="38008">MILNKFPISLLAIFCSAPLWATQIGNPTAVDRHHTNVQNLLYNWSNTLDDWFGTPDLSNPASANLRIMLDNQWNRYDGYSIKPRIRAKIRLPALKKHFSVVLGDEDIDNQAQDKHQTSPNYREPMGKNKHYDRRQVRNTNHSLALRWSDDIKKWGINTDIDLGIRSGADIFLRVKADKTWQHTEKFSTRLEQIYRYGINSKHYLRTNLENKFNETEYSFINNHTYLEYTHDIDEDTRWGNSIYRQHNFVGLKQLNYGLFFGGEFDSKKFELTHYGPFINWRQPILREWLFIQPEIWFYNSKKLHRKHHVGTFLRLEAVF</sequence>
<accession>A0A3N4VZP8</accession>
<evidence type="ECO:0000313" key="4">
    <source>
        <dbReference type="Proteomes" id="UP000281691"/>
    </source>
</evidence>
<dbReference type="RefSeq" id="WP_124211690.1">
    <property type="nucleotide sequence ID" value="NZ_CP016615.1"/>
</dbReference>
<dbReference type="OrthoDB" id="6646492at2"/>
<feature type="region of interest" description="Disordered" evidence="1">
    <location>
        <begin position="109"/>
        <end position="134"/>
    </location>
</feature>
<organism evidence="3 4">
    <name type="scientific">Vespertiliibacter pulmonis</name>
    <dbReference type="NCBI Taxonomy" id="1443036"/>
    <lineage>
        <taxon>Bacteria</taxon>
        <taxon>Pseudomonadati</taxon>
        <taxon>Pseudomonadota</taxon>
        <taxon>Gammaproteobacteria</taxon>
        <taxon>Pasteurellales</taxon>
        <taxon>Pasteurellaceae</taxon>
        <taxon>Vespertiliibacter</taxon>
    </lineage>
</organism>
<keyword evidence="2" id="KW-0732">Signal</keyword>
<evidence type="ECO:0000313" key="3">
    <source>
        <dbReference type="EMBL" id="RPE82627.1"/>
    </source>
</evidence>
<feature type="chain" id="PRO_5017975325" description="Outer membrane protein" evidence="2">
    <location>
        <begin position="22"/>
        <end position="319"/>
    </location>
</feature>
<proteinExistence type="predicted"/>
<evidence type="ECO:0000256" key="2">
    <source>
        <dbReference type="SAM" id="SignalP"/>
    </source>
</evidence>
<protein>
    <recommendedName>
        <fullName evidence="5">Outer membrane protein</fullName>
    </recommendedName>
</protein>
<feature type="signal peptide" evidence="2">
    <location>
        <begin position="1"/>
        <end position="21"/>
    </location>
</feature>
<evidence type="ECO:0000256" key="1">
    <source>
        <dbReference type="SAM" id="MobiDB-lite"/>
    </source>
</evidence>
<reference evidence="3 4" key="1">
    <citation type="submission" date="2018-11" db="EMBL/GenBank/DDBJ databases">
        <title>Genomic Encyclopedia of Type Strains, Phase IV (KMG-IV): sequencing the most valuable type-strain genomes for metagenomic binning, comparative biology and taxonomic classification.</title>
        <authorList>
            <person name="Goeker M."/>
        </authorList>
    </citation>
    <scope>NUCLEOTIDE SEQUENCE [LARGE SCALE GENOMIC DNA]</scope>
    <source>
        <strain evidence="3 4">DSM 27238</strain>
    </source>
</reference>
<dbReference type="EMBL" id="RKQP01000005">
    <property type="protein sequence ID" value="RPE82627.1"/>
    <property type="molecule type" value="Genomic_DNA"/>
</dbReference>
<dbReference type="Proteomes" id="UP000281691">
    <property type="component" value="Unassembled WGS sequence"/>
</dbReference>
<gene>
    <name evidence="3" type="ORF">EDC46_1564</name>
</gene>
<name>A0A3N4VZP8_9PAST</name>
<comment type="caution">
    <text evidence="3">The sequence shown here is derived from an EMBL/GenBank/DDBJ whole genome shotgun (WGS) entry which is preliminary data.</text>
</comment>
<dbReference type="AlphaFoldDB" id="A0A3N4VZP8"/>
<evidence type="ECO:0008006" key="5">
    <source>
        <dbReference type="Google" id="ProtNLM"/>
    </source>
</evidence>
<keyword evidence="4" id="KW-1185">Reference proteome</keyword>